<sequence length="94" mass="10855">MTVASGRRLCNTLDNNGYHWKQQMYWENLVFLSSKHHIGVNPPSKERSSEGSRITKRTTRGYVVGLVKAPGYKKNLERKHQPSGTFNQQLHKNM</sequence>
<name>A0A835U344_VANPL</name>
<comment type="caution">
    <text evidence="1">The sequence shown here is derived from an EMBL/GenBank/DDBJ whole genome shotgun (WGS) entry which is preliminary data.</text>
</comment>
<gene>
    <name evidence="1" type="ORF">HPP92_028157</name>
</gene>
<evidence type="ECO:0000313" key="2">
    <source>
        <dbReference type="Proteomes" id="UP000639772"/>
    </source>
</evidence>
<dbReference type="Proteomes" id="UP000639772">
    <property type="component" value="Unassembled WGS sequence"/>
</dbReference>
<dbReference type="EMBL" id="JADCNM010000418">
    <property type="protein sequence ID" value="KAG0447759.1"/>
    <property type="molecule type" value="Genomic_DNA"/>
</dbReference>
<dbReference type="AlphaFoldDB" id="A0A835U344"/>
<proteinExistence type="predicted"/>
<accession>A0A835U344</accession>
<reference evidence="1 2" key="1">
    <citation type="journal article" date="2020" name="Nat. Food">
        <title>A phased Vanilla planifolia genome enables genetic improvement of flavour and production.</title>
        <authorList>
            <person name="Hasing T."/>
            <person name="Tang H."/>
            <person name="Brym M."/>
            <person name="Khazi F."/>
            <person name="Huang T."/>
            <person name="Chambers A.H."/>
        </authorList>
    </citation>
    <scope>NUCLEOTIDE SEQUENCE [LARGE SCALE GENOMIC DNA]</scope>
    <source>
        <tissue evidence="1">Leaf</tissue>
    </source>
</reference>
<evidence type="ECO:0000313" key="1">
    <source>
        <dbReference type="EMBL" id="KAG0447759.1"/>
    </source>
</evidence>
<protein>
    <submittedName>
        <fullName evidence="1">Uncharacterized protein</fullName>
    </submittedName>
</protein>
<organism evidence="1 2">
    <name type="scientific">Vanilla planifolia</name>
    <name type="common">Vanilla</name>
    <dbReference type="NCBI Taxonomy" id="51239"/>
    <lineage>
        <taxon>Eukaryota</taxon>
        <taxon>Viridiplantae</taxon>
        <taxon>Streptophyta</taxon>
        <taxon>Embryophyta</taxon>
        <taxon>Tracheophyta</taxon>
        <taxon>Spermatophyta</taxon>
        <taxon>Magnoliopsida</taxon>
        <taxon>Liliopsida</taxon>
        <taxon>Asparagales</taxon>
        <taxon>Orchidaceae</taxon>
        <taxon>Vanilloideae</taxon>
        <taxon>Vanilleae</taxon>
        <taxon>Vanilla</taxon>
    </lineage>
</organism>